<sequence length="274" mass="29806">VVVLSNSPLDEQLRLGEFCHCKGIKFIVADTKGLFGQLFCDFGPEMIVLDTNGEQPLSAMISMITKDNPGVVTCLDEGRHGFETGDFVTFTEIQGMKELNNCDPVEIKVLGPYTFSICDTSAFSDYVRGGIVTQVKMAKKLSFKSLKASLAEPEILTTDFAKFENPQQLHLAYQGLHEFVRKNCRLPLPRNEATRVVGFPSSKGISLLRKASRAGRGLADVSLSLSVCLSVSRTTWPCDRVVDASPASLSQALFVYNAQPVGGARLGICSEMGV</sequence>
<reference evidence="6 7" key="1">
    <citation type="journal article" date="2018" name="Nat. Ecol. Evol.">
        <title>Shark genomes provide insights into elasmobranch evolution and the origin of vertebrates.</title>
        <authorList>
            <person name="Hara Y"/>
            <person name="Yamaguchi K"/>
            <person name="Onimaru K"/>
            <person name="Kadota M"/>
            <person name="Koyanagi M"/>
            <person name="Keeley SD"/>
            <person name="Tatsumi K"/>
            <person name="Tanaka K"/>
            <person name="Motone F"/>
            <person name="Kageyama Y"/>
            <person name="Nozu R"/>
            <person name="Adachi N"/>
            <person name="Nishimura O"/>
            <person name="Nakagawa R"/>
            <person name="Tanegashima C"/>
            <person name="Kiyatake I"/>
            <person name="Matsumoto R"/>
            <person name="Murakumo K"/>
            <person name="Nishida K"/>
            <person name="Terakita A"/>
            <person name="Kuratani S"/>
            <person name="Sato K"/>
            <person name="Hyodo S Kuraku.S."/>
        </authorList>
    </citation>
    <scope>NUCLEOTIDE SEQUENCE [LARGE SCALE GENOMIC DNA]</scope>
</reference>
<feature type="domain" description="Ubiquitin-activating enzyme E1 FCCH" evidence="4">
    <location>
        <begin position="67"/>
        <end position="136"/>
    </location>
</feature>
<dbReference type="STRING" id="137246.A0A401REA8"/>
<dbReference type="AlphaFoldDB" id="A0A401REA8"/>
<dbReference type="Gene3D" id="2.40.30.180">
    <property type="entry name" value="Ubiquitin-activating enzyme E1, FCCH domain"/>
    <property type="match status" value="1"/>
</dbReference>
<name>A0A401REA8_CHIPU</name>
<dbReference type="FunFam" id="2.40.30.180:FF:000001">
    <property type="entry name" value="ubiquitin-like modifier-activating enzyme 1"/>
    <property type="match status" value="1"/>
</dbReference>
<dbReference type="Pfam" id="PF16190">
    <property type="entry name" value="E1_FCCH"/>
    <property type="match status" value="1"/>
</dbReference>
<feature type="domain" description="Ubiquitin-activating enzyme E1 four-helix bundle" evidence="5">
    <location>
        <begin position="137"/>
        <end position="193"/>
    </location>
</feature>
<keyword evidence="3" id="KW-0436">Ligase</keyword>
<dbReference type="InterPro" id="IPR035985">
    <property type="entry name" value="Ubiquitin-activating_enz"/>
</dbReference>
<evidence type="ECO:0000313" key="7">
    <source>
        <dbReference type="Proteomes" id="UP000287033"/>
    </source>
</evidence>
<dbReference type="OrthoDB" id="10252231at2759"/>
<proteinExistence type="inferred from homology"/>
<evidence type="ECO:0000259" key="5">
    <source>
        <dbReference type="Pfam" id="PF16191"/>
    </source>
</evidence>
<evidence type="ECO:0000313" key="6">
    <source>
        <dbReference type="EMBL" id="GCC16489.1"/>
    </source>
</evidence>
<evidence type="ECO:0000259" key="4">
    <source>
        <dbReference type="Pfam" id="PF16190"/>
    </source>
</evidence>
<dbReference type="Gene3D" id="3.40.50.12550">
    <property type="entry name" value="Ubiquitin-activating enzyme E1, inactive adenylation domain, subdomain 2"/>
    <property type="match status" value="1"/>
</dbReference>
<comment type="caution">
    <text evidence="6">The sequence shown here is derived from an EMBL/GenBank/DDBJ whole genome shotgun (WGS) entry which is preliminary data.</text>
</comment>
<dbReference type="InterPro" id="IPR032420">
    <property type="entry name" value="E1_4HB"/>
</dbReference>
<evidence type="ECO:0000256" key="1">
    <source>
        <dbReference type="ARBA" id="ARBA00004906"/>
    </source>
</evidence>
<dbReference type="Pfam" id="PF16191">
    <property type="entry name" value="E1_4HB"/>
    <property type="match status" value="1"/>
</dbReference>
<dbReference type="EMBL" id="BEZZ01009057">
    <property type="protein sequence ID" value="GCC16489.1"/>
    <property type="molecule type" value="Genomic_DNA"/>
</dbReference>
<dbReference type="SUPFAM" id="SSF69572">
    <property type="entry name" value="Activating enzymes of the ubiquitin-like proteins"/>
    <property type="match status" value="1"/>
</dbReference>
<keyword evidence="7" id="KW-1185">Reference proteome</keyword>
<dbReference type="InterPro" id="IPR042302">
    <property type="entry name" value="E1_FCCH_sf"/>
</dbReference>
<gene>
    <name evidence="6" type="ORF">chiPu_0022580</name>
</gene>
<dbReference type="GO" id="GO:0008641">
    <property type="term" value="F:ubiquitin-like modifier activating enzyme activity"/>
    <property type="evidence" value="ECO:0007669"/>
    <property type="project" value="InterPro"/>
</dbReference>
<protein>
    <submittedName>
        <fullName evidence="6">Uncharacterized protein</fullName>
    </submittedName>
</protein>
<evidence type="ECO:0000256" key="2">
    <source>
        <dbReference type="ARBA" id="ARBA00005673"/>
    </source>
</evidence>
<comment type="similarity">
    <text evidence="2">Belongs to the ubiquitin-activating E1 family.</text>
</comment>
<accession>A0A401REA8</accession>
<dbReference type="Proteomes" id="UP000287033">
    <property type="component" value="Unassembled WGS sequence"/>
</dbReference>
<comment type="pathway">
    <text evidence="1">Protein modification; protein ubiquitination.</text>
</comment>
<dbReference type="OMA" id="RTTWPCD"/>
<evidence type="ECO:0000256" key="3">
    <source>
        <dbReference type="ARBA" id="ARBA00022598"/>
    </source>
</evidence>
<feature type="non-terminal residue" evidence="6">
    <location>
        <position position="1"/>
    </location>
</feature>
<organism evidence="6 7">
    <name type="scientific">Chiloscyllium punctatum</name>
    <name type="common">Brownbanded bambooshark</name>
    <name type="synonym">Hemiscyllium punctatum</name>
    <dbReference type="NCBI Taxonomy" id="137246"/>
    <lineage>
        <taxon>Eukaryota</taxon>
        <taxon>Metazoa</taxon>
        <taxon>Chordata</taxon>
        <taxon>Craniata</taxon>
        <taxon>Vertebrata</taxon>
        <taxon>Chondrichthyes</taxon>
        <taxon>Elasmobranchii</taxon>
        <taxon>Galeomorphii</taxon>
        <taxon>Galeoidea</taxon>
        <taxon>Orectolobiformes</taxon>
        <taxon>Hemiscylliidae</taxon>
        <taxon>Chiloscyllium</taxon>
    </lineage>
</organism>
<dbReference type="InterPro" id="IPR032418">
    <property type="entry name" value="E1_FCCH"/>
</dbReference>